<evidence type="ECO:0000313" key="1">
    <source>
        <dbReference type="EMBL" id="KAK9129154.1"/>
    </source>
</evidence>
<organism evidence="1 2">
    <name type="scientific">Stephania japonica</name>
    <dbReference type="NCBI Taxonomy" id="461633"/>
    <lineage>
        <taxon>Eukaryota</taxon>
        <taxon>Viridiplantae</taxon>
        <taxon>Streptophyta</taxon>
        <taxon>Embryophyta</taxon>
        <taxon>Tracheophyta</taxon>
        <taxon>Spermatophyta</taxon>
        <taxon>Magnoliopsida</taxon>
        <taxon>Ranunculales</taxon>
        <taxon>Menispermaceae</taxon>
        <taxon>Menispermoideae</taxon>
        <taxon>Cissampelideae</taxon>
        <taxon>Stephania</taxon>
    </lineage>
</organism>
<sequence length="138" mass="15992">MCCEGLRCRHVAAGTWEEVTRVGAKIWERAPACIPRQIDRLQRGDYWLVHVAVAIGDDVVEVKVIGGETGTALMWQHMIGGKWRRWRAVRGCSVDTWLLGRGKKSREFVRRYGRQHLYASRGRSIDWREETPGLSTWW</sequence>
<proteinExistence type="predicted"/>
<evidence type="ECO:0000313" key="2">
    <source>
        <dbReference type="Proteomes" id="UP001417504"/>
    </source>
</evidence>
<comment type="caution">
    <text evidence="1">The sequence shown here is derived from an EMBL/GenBank/DDBJ whole genome shotgun (WGS) entry which is preliminary data.</text>
</comment>
<reference evidence="1 2" key="1">
    <citation type="submission" date="2024-01" db="EMBL/GenBank/DDBJ databases">
        <title>Genome assemblies of Stephania.</title>
        <authorList>
            <person name="Yang L."/>
        </authorList>
    </citation>
    <scope>NUCLEOTIDE SEQUENCE [LARGE SCALE GENOMIC DNA]</scope>
    <source>
        <strain evidence="1">QJT</strain>
        <tissue evidence="1">Leaf</tissue>
    </source>
</reference>
<gene>
    <name evidence="1" type="ORF">Sjap_009641</name>
</gene>
<dbReference type="Proteomes" id="UP001417504">
    <property type="component" value="Unassembled WGS sequence"/>
</dbReference>
<dbReference type="EMBL" id="JBBNAE010000004">
    <property type="protein sequence ID" value="KAK9129154.1"/>
    <property type="molecule type" value="Genomic_DNA"/>
</dbReference>
<dbReference type="AlphaFoldDB" id="A0AAP0J836"/>
<name>A0AAP0J836_9MAGN</name>
<keyword evidence="2" id="KW-1185">Reference proteome</keyword>
<accession>A0AAP0J836</accession>
<protein>
    <submittedName>
        <fullName evidence="1">Uncharacterized protein</fullName>
    </submittedName>
</protein>